<dbReference type="Gene3D" id="1.10.30.50">
    <property type="match status" value="1"/>
</dbReference>
<dbReference type="Proteomes" id="UP001190466">
    <property type="component" value="Chromosome"/>
</dbReference>
<keyword evidence="3" id="KW-1185">Reference proteome</keyword>
<dbReference type="GO" id="GO:0004519">
    <property type="term" value="F:endonuclease activity"/>
    <property type="evidence" value="ECO:0007669"/>
    <property type="project" value="UniProtKB-KW"/>
</dbReference>
<sequence length="649" mass="66637">MVVLTAAGLHLLDDRDPDLDNSSTADGGVAQMAAAAAAAFADSPYTNPVGVPAQQRRAGLPEQPVVGLSTPTAAGPVQLVLPAGLGTAQHTSSGVVIYPDAGAGFDFLAENTPTGTRTIARIADAAGPRIVTTFVRTPADTVMLAHTNGFLTVNRAAATAETLGVFSPSETRDAAGELVPSSYVVRQIRPQVYQLSEVIDPGPDTTWPVYVDPPLHVDAGGLAVFGFSDVTDALAGAAGAVGNAAVSAASATASGARAVGGFVQDNPLESAMLVGGTALALTGLGGPAGAAMIAGATVNLASAGLDVAATVMPDNQTLGMAATVLGAASMATPQGAAKKAVTEGIEAAGQLAKHTDTVIDVAKTTPTPPAQLANDVAAAATNLAKPGAGTPKIPNAPPGTEGLPSTGAGKDFTRVQKDRATADALGVDPKIRGAELDRAAAESGTNLYCANCEVRVFRQEGPTRAGDKIPPNRAQIDHHPIPKSHGGTGANASRNNILCEGCNNAKSDLKATRWNGERELAANKSRAKVRTYLREYGQRPDGVIRSPNHRLDTPAQQQRWARYENERAGAVERLAGQSGSAAQRSAGPRGAERNSSTGGDRQSSSNKRSGSKKSKTKRDNKQKKQKSKKDKKKKKKSGSKKKRQRKARG</sequence>
<evidence type="ECO:0000313" key="2">
    <source>
        <dbReference type="EMBL" id="CAJ1587601.1"/>
    </source>
</evidence>
<evidence type="ECO:0000313" key="3">
    <source>
        <dbReference type="Proteomes" id="UP001190466"/>
    </source>
</evidence>
<feature type="region of interest" description="Disordered" evidence="1">
    <location>
        <begin position="384"/>
        <end position="411"/>
    </location>
</feature>
<name>A0ABN9PCW5_9MYCO</name>
<reference evidence="2 3" key="1">
    <citation type="submission" date="2023-08" db="EMBL/GenBank/DDBJ databases">
        <authorList>
            <person name="Folkvardsen B D."/>
            <person name="Norman A."/>
        </authorList>
    </citation>
    <scope>NUCLEOTIDE SEQUENCE [LARGE SCALE GENOMIC DNA]</scope>
    <source>
        <strain evidence="2 3">Mu0050</strain>
    </source>
</reference>
<dbReference type="EMBL" id="OY726395">
    <property type="protein sequence ID" value="CAJ1587601.1"/>
    <property type="molecule type" value="Genomic_DNA"/>
</dbReference>
<feature type="compositionally biased region" description="Basic residues" evidence="1">
    <location>
        <begin position="609"/>
        <end position="649"/>
    </location>
</feature>
<gene>
    <name evidence="2" type="ORF">MU0050_004887</name>
</gene>
<feature type="compositionally biased region" description="Low complexity" evidence="1">
    <location>
        <begin position="575"/>
        <end position="589"/>
    </location>
</feature>
<organism evidence="2 3">
    <name type="scientific">[Mycobacterium] wendilense</name>
    <dbReference type="NCBI Taxonomy" id="3064284"/>
    <lineage>
        <taxon>Bacteria</taxon>
        <taxon>Bacillati</taxon>
        <taxon>Actinomycetota</taxon>
        <taxon>Actinomycetes</taxon>
        <taxon>Mycobacteriales</taxon>
        <taxon>Mycobacteriaceae</taxon>
        <taxon>Mycolicibacter</taxon>
    </lineage>
</organism>
<evidence type="ECO:0000256" key="1">
    <source>
        <dbReference type="SAM" id="MobiDB-lite"/>
    </source>
</evidence>
<protein>
    <submittedName>
        <fullName evidence="2">HNH endonuclease</fullName>
    </submittedName>
</protein>
<keyword evidence="2" id="KW-0378">Hydrolase</keyword>
<keyword evidence="2" id="KW-0255">Endonuclease</keyword>
<keyword evidence="2" id="KW-0540">Nuclease</keyword>
<proteinExistence type="predicted"/>
<accession>A0ABN9PCW5</accession>
<dbReference type="RefSeq" id="WP_316513337.1">
    <property type="nucleotide sequence ID" value="NZ_OY726395.1"/>
</dbReference>
<feature type="region of interest" description="Disordered" evidence="1">
    <location>
        <begin position="538"/>
        <end position="557"/>
    </location>
</feature>
<feature type="compositionally biased region" description="Polar residues" evidence="1">
    <location>
        <begin position="593"/>
        <end position="602"/>
    </location>
</feature>
<feature type="region of interest" description="Disordered" evidence="1">
    <location>
        <begin position="572"/>
        <end position="649"/>
    </location>
</feature>